<dbReference type="AlphaFoldDB" id="A0A1D2MMK8"/>
<name>A0A1D2MMK8_ORCCI</name>
<dbReference type="PANTHER" id="PTHR43806:SF67">
    <property type="entry name" value="EGF-LIKE DOMAIN-CONTAINING PROTEIN"/>
    <property type="match status" value="1"/>
</dbReference>
<dbReference type="PRINTS" id="PR00723">
    <property type="entry name" value="SUBTILISIN"/>
</dbReference>
<dbReference type="InterPro" id="IPR015500">
    <property type="entry name" value="Peptidase_S8_subtilisin-rel"/>
</dbReference>
<keyword evidence="2" id="KW-0645">Protease</keyword>
<dbReference type="InterPro" id="IPR000209">
    <property type="entry name" value="Peptidase_S8/S53_dom"/>
</dbReference>
<comment type="similarity">
    <text evidence="1 5">Belongs to the peptidase S8 family.</text>
</comment>
<dbReference type="GO" id="GO:0004252">
    <property type="term" value="F:serine-type endopeptidase activity"/>
    <property type="evidence" value="ECO:0007669"/>
    <property type="project" value="InterPro"/>
</dbReference>
<dbReference type="PANTHER" id="PTHR43806">
    <property type="entry name" value="PEPTIDASE S8"/>
    <property type="match status" value="1"/>
</dbReference>
<keyword evidence="4" id="KW-0720">Serine protease</keyword>
<evidence type="ECO:0000313" key="9">
    <source>
        <dbReference type="Proteomes" id="UP000094527"/>
    </source>
</evidence>
<evidence type="ECO:0000313" key="8">
    <source>
        <dbReference type="EMBL" id="ODM94269.1"/>
    </source>
</evidence>
<keyword evidence="9" id="KW-1185">Reference proteome</keyword>
<gene>
    <name evidence="8" type="ORF">Ocin01_12418</name>
</gene>
<proteinExistence type="inferred from homology"/>
<protein>
    <submittedName>
        <fullName evidence="8">Bacillopeptidase F</fullName>
    </submittedName>
</protein>
<evidence type="ECO:0000256" key="2">
    <source>
        <dbReference type="ARBA" id="ARBA00022670"/>
    </source>
</evidence>
<evidence type="ECO:0000256" key="4">
    <source>
        <dbReference type="ARBA" id="ARBA00022825"/>
    </source>
</evidence>
<organism evidence="8 9">
    <name type="scientific">Orchesella cincta</name>
    <name type="common">Springtail</name>
    <name type="synonym">Podura cincta</name>
    <dbReference type="NCBI Taxonomy" id="48709"/>
    <lineage>
        <taxon>Eukaryota</taxon>
        <taxon>Metazoa</taxon>
        <taxon>Ecdysozoa</taxon>
        <taxon>Arthropoda</taxon>
        <taxon>Hexapoda</taxon>
        <taxon>Collembola</taxon>
        <taxon>Entomobryomorpha</taxon>
        <taxon>Entomobryoidea</taxon>
        <taxon>Orchesellidae</taxon>
        <taxon>Orchesellinae</taxon>
        <taxon>Orchesella</taxon>
    </lineage>
</organism>
<dbReference type="EMBL" id="LJIJ01000834">
    <property type="protein sequence ID" value="ODM94269.1"/>
    <property type="molecule type" value="Genomic_DNA"/>
</dbReference>
<feature type="chain" id="PRO_5008904277" evidence="6">
    <location>
        <begin position="19"/>
        <end position="289"/>
    </location>
</feature>
<evidence type="ECO:0000256" key="3">
    <source>
        <dbReference type="ARBA" id="ARBA00022801"/>
    </source>
</evidence>
<dbReference type="Pfam" id="PF00082">
    <property type="entry name" value="Peptidase_S8"/>
    <property type="match status" value="1"/>
</dbReference>
<dbReference type="PROSITE" id="PS51892">
    <property type="entry name" value="SUBTILASE"/>
    <property type="match status" value="1"/>
</dbReference>
<evidence type="ECO:0000256" key="1">
    <source>
        <dbReference type="ARBA" id="ARBA00011073"/>
    </source>
</evidence>
<comment type="caution">
    <text evidence="8">The sequence shown here is derived from an EMBL/GenBank/DDBJ whole genome shotgun (WGS) entry which is preliminary data.</text>
</comment>
<dbReference type="InterPro" id="IPR036852">
    <property type="entry name" value="Peptidase_S8/S53_dom_sf"/>
</dbReference>
<keyword evidence="6" id="KW-0732">Signal</keyword>
<dbReference type="Gene3D" id="3.40.50.200">
    <property type="entry name" value="Peptidase S8/S53 domain"/>
    <property type="match status" value="1"/>
</dbReference>
<feature type="signal peptide" evidence="6">
    <location>
        <begin position="1"/>
        <end position="18"/>
    </location>
</feature>
<evidence type="ECO:0000259" key="7">
    <source>
        <dbReference type="Pfam" id="PF00082"/>
    </source>
</evidence>
<dbReference type="OMA" id="WITNRIF"/>
<accession>A0A1D2MMK8</accession>
<evidence type="ECO:0000256" key="6">
    <source>
        <dbReference type="SAM" id="SignalP"/>
    </source>
</evidence>
<dbReference type="STRING" id="48709.A0A1D2MMK8"/>
<feature type="domain" description="Peptidase S8/S53" evidence="7">
    <location>
        <begin position="165"/>
        <end position="244"/>
    </location>
</feature>
<dbReference type="GO" id="GO:0006508">
    <property type="term" value="P:proteolysis"/>
    <property type="evidence" value="ECO:0007669"/>
    <property type="project" value="UniProtKB-KW"/>
</dbReference>
<evidence type="ECO:0000256" key="5">
    <source>
        <dbReference type="PROSITE-ProRule" id="PRU01240"/>
    </source>
</evidence>
<dbReference type="Proteomes" id="UP000094527">
    <property type="component" value="Unassembled WGS sequence"/>
</dbReference>
<comment type="caution">
    <text evidence="5">Lacks conserved residue(s) required for the propagation of feature annotation.</text>
</comment>
<dbReference type="OrthoDB" id="1911066at2759"/>
<dbReference type="SUPFAM" id="SSF52743">
    <property type="entry name" value="Subtilisin-like"/>
    <property type="match status" value="1"/>
</dbReference>
<dbReference type="InterPro" id="IPR050131">
    <property type="entry name" value="Peptidase_S8_subtilisin-like"/>
</dbReference>
<keyword evidence="3" id="KW-0378">Hydrolase</keyword>
<reference evidence="8 9" key="1">
    <citation type="journal article" date="2016" name="Genome Biol. Evol.">
        <title>Gene Family Evolution Reflects Adaptation to Soil Environmental Stressors in the Genome of the Collembolan Orchesella cincta.</title>
        <authorList>
            <person name="Faddeeva-Vakhrusheva A."/>
            <person name="Derks M.F."/>
            <person name="Anvar S.Y."/>
            <person name="Agamennone V."/>
            <person name="Suring W."/>
            <person name="Smit S."/>
            <person name="van Straalen N.M."/>
            <person name="Roelofs D."/>
        </authorList>
    </citation>
    <scope>NUCLEOTIDE SEQUENCE [LARGE SCALE GENOMIC DNA]</scope>
    <source>
        <tissue evidence="8">Mixed pool</tissue>
    </source>
</reference>
<sequence length="289" mass="31002">MKFAIAIVAAVALCHVSAVPTGLLQKLRTEGKADAMIILGAEVAPVIAQINSQRFTNSVEKTTVLVAALKEHTRITQKAVLSFLETRELPVKSFWITNRIFVPEMTLEEHEALQSQFKSVVADIREPVVAHIDYTVDSQDSNPQELEWGVENIRAPEVWADGVEGEGVVVSHIDTGVRGSHETFAGALRETHNWLDPYTNTATPSDANGHGTHTMGTIVGRGGTGVAPKATYISCRGCDTASCTEPALLACGQFTTCPTLPDGTEEIVLKKPALSIGQVATENTSVQIC</sequence>